<feature type="domain" description="Deacetylase sirtuin-type" evidence="5">
    <location>
        <begin position="1"/>
        <end position="241"/>
    </location>
</feature>
<evidence type="ECO:0000256" key="1">
    <source>
        <dbReference type="ARBA" id="ARBA00012928"/>
    </source>
</evidence>
<dbReference type="EC" id="2.3.1.286" evidence="1"/>
<evidence type="ECO:0000259" key="5">
    <source>
        <dbReference type="PROSITE" id="PS50305"/>
    </source>
</evidence>
<dbReference type="Gene3D" id="3.30.1600.10">
    <property type="entry name" value="SIR2/SIRT2 'Small Domain"/>
    <property type="match status" value="1"/>
</dbReference>
<dbReference type="EMBL" id="FQUF01000005">
    <property type="protein sequence ID" value="SHE44355.1"/>
    <property type="molecule type" value="Genomic_DNA"/>
</dbReference>
<dbReference type="PROSITE" id="PS50305">
    <property type="entry name" value="SIRTUIN"/>
    <property type="match status" value="1"/>
</dbReference>
<sequence>MNDKIKQLKEQLADSQKIVFFGGAGVSTESGIPDFRSSEGLYMKESGTHVSAEEMISHSFYKRYPKDFFKYYFENLVFEDAKPNKAHIFLKELEDQGKEVSIVTQNIDGLHQKAGSSVVHELHGSTLRNYCTKCHHQYKINELELDHEGIPRCPKDGAIVRPDIVLYEEGLDQNVIQKAVEDIQGADMLMIAGTSLIVYPAAGLVNYFNGKHLVAINKSSIRVPEGTLMFEDSISDVFSKL</sequence>
<reference evidence="6 7" key="1">
    <citation type="submission" date="2016-11" db="EMBL/GenBank/DDBJ databases">
        <authorList>
            <person name="Jaros S."/>
            <person name="Januszkiewicz K."/>
            <person name="Wedrychowicz H."/>
        </authorList>
    </citation>
    <scope>NUCLEOTIDE SEQUENCE [LARGE SCALE GENOMIC DNA]</scope>
    <source>
        <strain evidence="6 7">DSM 15692</strain>
    </source>
</reference>
<dbReference type="Pfam" id="PF02146">
    <property type="entry name" value="SIR2"/>
    <property type="match status" value="1"/>
</dbReference>
<dbReference type="InterPro" id="IPR026591">
    <property type="entry name" value="Sirtuin_cat_small_dom_sf"/>
</dbReference>
<evidence type="ECO:0000256" key="4">
    <source>
        <dbReference type="PROSITE-ProRule" id="PRU00236"/>
    </source>
</evidence>
<organism evidence="6 7">
    <name type="scientific">Atopostipes suicloacalis DSM 15692</name>
    <dbReference type="NCBI Taxonomy" id="1121025"/>
    <lineage>
        <taxon>Bacteria</taxon>
        <taxon>Bacillati</taxon>
        <taxon>Bacillota</taxon>
        <taxon>Bacilli</taxon>
        <taxon>Lactobacillales</taxon>
        <taxon>Carnobacteriaceae</taxon>
        <taxon>Atopostipes</taxon>
    </lineage>
</organism>
<dbReference type="InterPro" id="IPR026590">
    <property type="entry name" value="Ssirtuin_cat_dom"/>
</dbReference>
<dbReference type="PANTHER" id="PTHR11085">
    <property type="entry name" value="NAD-DEPENDENT PROTEIN DEACYLASE SIRTUIN-5, MITOCHONDRIAL-RELATED"/>
    <property type="match status" value="1"/>
</dbReference>
<evidence type="ECO:0000256" key="2">
    <source>
        <dbReference type="ARBA" id="ARBA00022679"/>
    </source>
</evidence>
<protein>
    <recommendedName>
        <fullName evidence="1">protein acetyllysine N-acetyltransferase</fullName>
        <ecNumber evidence="1">2.3.1.286</ecNumber>
    </recommendedName>
</protein>
<comment type="caution">
    <text evidence="4">Lacks conserved residue(s) required for the propagation of feature annotation.</text>
</comment>
<dbReference type="STRING" id="1121025.SAMN02745249_00448"/>
<gene>
    <name evidence="6" type="ORF">SAMN02745249_00448</name>
</gene>
<name>A0A1M4TIW8_9LACT</name>
<dbReference type="GO" id="GO:0070403">
    <property type="term" value="F:NAD+ binding"/>
    <property type="evidence" value="ECO:0007669"/>
    <property type="project" value="InterPro"/>
</dbReference>
<proteinExistence type="predicted"/>
<evidence type="ECO:0000313" key="6">
    <source>
        <dbReference type="EMBL" id="SHE44355.1"/>
    </source>
</evidence>
<dbReference type="InterPro" id="IPR003000">
    <property type="entry name" value="Sirtuin"/>
</dbReference>
<dbReference type="Gene3D" id="3.40.50.1220">
    <property type="entry name" value="TPP-binding domain"/>
    <property type="match status" value="1"/>
</dbReference>
<dbReference type="SUPFAM" id="SSF52467">
    <property type="entry name" value="DHS-like NAD/FAD-binding domain"/>
    <property type="match status" value="1"/>
</dbReference>
<keyword evidence="7" id="KW-1185">Reference proteome</keyword>
<dbReference type="InterPro" id="IPR050134">
    <property type="entry name" value="NAD-dep_sirtuin_deacylases"/>
</dbReference>
<dbReference type="NCBIfam" id="NF001752">
    <property type="entry name" value="PRK00481.1-1"/>
    <property type="match status" value="1"/>
</dbReference>
<dbReference type="AlphaFoldDB" id="A0A1M4TIW8"/>
<dbReference type="OrthoDB" id="9800582at2"/>
<evidence type="ECO:0000256" key="3">
    <source>
        <dbReference type="ARBA" id="ARBA00023027"/>
    </source>
</evidence>
<dbReference type="GO" id="GO:0017136">
    <property type="term" value="F:histone deacetylase activity, NAD-dependent"/>
    <property type="evidence" value="ECO:0007669"/>
    <property type="project" value="TreeGrafter"/>
</dbReference>
<dbReference type="PANTHER" id="PTHR11085:SF4">
    <property type="entry name" value="NAD-DEPENDENT PROTEIN DEACYLASE"/>
    <property type="match status" value="1"/>
</dbReference>
<dbReference type="Proteomes" id="UP000184128">
    <property type="component" value="Unassembled WGS sequence"/>
</dbReference>
<keyword evidence="3" id="KW-0520">NAD</keyword>
<keyword evidence="2" id="KW-0808">Transferase</keyword>
<evidence type="ECO:0000313" key="7">
    <source>
        <dbReference type="Proteomes" id="UP000184128"/>
    </source>
</evidence>
<dbReference type="InterPro" id="IPR029035">
    <property type="entry name" value="DHS-like_NAD/FAD-binding_dom"/>
</dbReference>
<dbReference type="RefSeq" id="WP_073295661.1">
    <property type="nucleotide sequence ID" value="NZ_FQUF01000005.1"/>
</dbReference>
<accession>A0A1M4TIW8</accession>